<reference evidence="2" key="1">
    <citation type="journal article" date="2020" name="Nature">
        <title>Giant virus diversity and host interactions through global metagenomics.</title>
        <authorList>
            <person name="Schulz F."/>
            <person name="Roux S."/>
            <person name="Paez-Espino D."/>
            <person name="Jungbluth S."/>
            <person name="Walsh D.A."/>
            <person name="Denef V.J."/>
            <person name="McMahon K.D."/>
            <person name="Konstantinidis K.T."/>
            <person name="Eloe-Fadrosh E.A."/>
            <person name="Kyrpides N.C."/>
            <person name="Woyke T."/>
        </authorList>
    </citation>
    <scope>NUCLEOTIDE SEQUENCE</scope>
    <source>
        <strain evidence="2">GVMAG-M-3300027708-39</strain>
    </source>
</reference>
<dbReference type="AlphaFoldDB" id="A0A6C0JH68"/>
<sequence>MNLFTYKPTPTRRRRPIISDTLNEIRKHKTLDNEYKTRVPWLAQKFLNSSSFSDETKLAVLKRVEPKTAETLQKYINTSNLVLDTRDNLNDFHRNLTEKVPGSKPAYREFKKYSYGGKSKKNKNKRTKNQRNKPKQLSKTLRKKNKQNKYTRYEKTKN</sequence>
<feature type="region of interest" description="Disordered" evidence="1">
    <location>
        <begin position="95"/>
        <end position="158"/>
    </location>
</feature>
<accession>A0A6C0JH68</accession>
<evidence type="ECO:0000256" key="1">
    <source>
        <dbReference type="SAM" id="MobiDB-lite"/>
    </source>
</evidence>
<dbReference type="EMBL" id="MN740394">
    <property type="protein sequence ID" value="QHU04116.1"/>
    <property type="molecule type" value="Genomic_DNA"/>
</dbReference>
<evidence type="ECO:0000313" key="2">
    <source>
        <dbReference type="EMBL" id="QHU04116.1"/>
    </source>
</evidence>
<feature type="compositionally biased region" description="Basic residues" evidence="1">
    <location>
        <begin position="118"/>
        <end position="149"/>
    </location>
</feature>
<name>A0A6C0JH68_9ZZZZ</name>
<protein>
    <submittedName>
        <fullName evidence="2">Uncharacterized protein</fullName>
    </submittedName>
</protein>
<organism evidence="2">
    <name type="scientific">viral metagenome</name>
    <dbReference type="NCBI Taxonomy" id="1070528"/>
    <lineage>
        <taxon>unclassified sequences</taxon>
        <taxon>metagenomes</taxon>
        <taxon>organismal metagenomes</taxon>
    </lineage>
</organism>
<proteinExistence type="predicted"/>